<evidence type="ECO:0000256" key="8">
    <source>
        <dbReference type="HAMAP-Rule" id="MF_03226"/>
    </source>
</evidence>
<keyword evidence="6" id="KW-0508">mRNA splicing</keyword>
<evidence type="ECO:0000313" key="11">
    <source>
        <dbReference type="Proteomes" id="UP000807716"/>
    </source>
</evidence>
<comment type="caution">
    <text evidence="10">The sequence shown here is derived from an EMBL/GenBank/DDBJ whole genome shotgun (WGS) entry which is preliminary data.</text>
</comment>
<dbReference type="PANTHER" id="PTHR12111:SF1">
    <property type="entry name" value="SPLICING FACTOR YJU2"/>
    <property type="match status" value="1"/>
</dbReference>
<comment type="subcellular location">
    <subcellularLocation>
        <location evidence="1 8">Nucleus</location>
    </subcellularLocation>
</comment>
<keyword evidence="5 8" id="KW-0862">Zinc</keyword>
<feature type="region of interest" description="Disordered" evidence="9">
    <location>
        <begin position="217"/>
        <end position="238"/>
    </location>
</feature>
<evidence type="ECO:0000256" key="2">
    <source>
        <dbReference type="ARBA" id="ARBA00022664"/>
    </source>
</evidence>
<proteinExistence type="inferred from homology"/>
<dbReference type="GO" id="GO:0046872">
    <property type="term" value="F:metal ion binding"/>
    <property type="evidence" value="ECO:0007669"/>
    <property type="project" value="UniProtKB-KW"/>
</dbReference>
<keyword evidence="3 8" id="KW-0479">Metal-binding</keyword>
<dbReference type="AlphaFoldDB" id="A0A9P6Q453"/>
<dbReference type="GO" id="GO:0000349">
    <property type="term" value="P:generation of catalytic spliceosome for first transesterification step"/>
    <property type="evidence" value="ECO:0007669"/>
    <property type="project" value="UniProtKB-UniRule"/>
</dbReference>
<keyword evidence="2" id="KW-0507">mRNA processing</keyword>
<name>A0A9P6Q453_9FUNG</name>
<dbReference type="EMBL" id="JAAAJB010000255">
    <property type="protein sequence ID" value="KAG0260245.1"/>
    <property type="molecule type" value="Genomic_DNA"/>
</dbReference>
<feature type="region of interest" description="Disordered" evidence="9">
    <location>
        <begin position="250"/>
        <end position="317"/>
    </location>
</feature>
<feature type="compositionally biased region" description="Gly residues" evidence="9">
    <location>
        <begin position="116"/>
        <end position="125"/>
    </location>
</feature>
<feature type="binding site" evidence="8">
    <location>
        <position position="82"/>
    </location>
    <ligand>
        <name>Zn(2+)</name>
        <dbReference type="ChEBI" id="CHEBI:29105"/>
    </ligand>
</feature>
<reference evidence="10" key="1">
    <citation type="journal article" date="2020" name="Fungal Divers.">
        <title>Resolving the Mortierellaceae phylogeny through synthesis of multi-gene phylogenetics and phylogenomics.</title>
        <authorList>
            <person name="Vandepol N."/>
            <person name="Liber J."/>
            <person name="Desiro A."/>
            <person name="Na H."/>
            <person name="Kennedy M."/>
            <person name="Barry K."/>
            <person name="Grigoriev I.V."/>
            <person name="Miller A.N."/>
            <person name="O'Donnell K."/>
            <person name="Stajich J.E."/>
            <person name="Bonito G."/>
        </authorList>
    </citation>
    <scope>NUCLEOTIDE SEQUENCE</scope>
    <source>
        <strain evidence="10">BC1065</strain>
    </source>
</reference>
<evidence type="ECO:0000313" key="10">
    <source>
        <dbReference type="EMBL" id="KAG0260245.1"/>
    </source>
</evidence>
<dbReference type="Pfam" id="PF04502">
    <property type="entry name" value="Saf4_Yju2"/>
    <property type="match status" value="1"/>
</dbReference>
<evidence type="ECO:0000256" key="5">
    <source>
        <dbReference type="ARBA" id="ARBA00022833"/>
    </source>
</evidence>
<evidence type="ECO:0000256" key="4">
    <source>
        <dbReference type="ARBA" id="ARBA00022728"/>
    </source>
</evidence>
<gene>
    <name evidence="10" type="ORF">DFQ27_003644</name>
</gene>
<dbReference type="HAMAP" id="MF_03226">
    <property type="entry name" value="YJU2"/>
    <property type="match status" value="1"/>
</dbReference>
<feature type="binding site" evidence="8">
    <location>
        <position position="79"/>
    </location>
    <ligand>
        <name>Zn(2+)</name>
        <dbReference type="ChEBI" id="CHEBI:29105"/>
    </ligand>
</feature>
<feature type="binding site" evidence="8">
    <location>
        <position position="43"/>
    </location>
    <ligand>
        <name>Zn(2+)</name>
        <dbReference type="ChEBI" id="CHEBI:29105"/>
    </ligand>
</feature>
<keyword evidence="11" id="KW-1185">Reference proteome</keyword>
<accession>A0A9P6Q453</accession>
<protein>
    <recommendedName>
        <fullName evidence="8">Splicing factor YJU2</fullName>
    </recommendedName>
</protein>
<sequence length="336" mass="36573">MSERKVLNKYFPPDFDPAKIPRRKINKDAQQKVRLMTPFSMRCLSCGEYIYKGKKFNARKETTNEMYLSTKIFRFYIRCNRCAAEITFKTDPKNADYLAEHGAVRNFEPWKEEGGEGSGEGQDGGEGSDDDDATNNPMKALENRTLDSKREMEIMDALDEIRTRNAAHERVDADSVLDQMVNAEADAALRQQQLDEEEDDRLVNEVFKTADGETVKRIRDDTVNGGGGVEGDPQEPSAAQIALQRLGGKPLALPDFSAPATKKRKTGGGLGVVSKRKGDADESVTTVASKPASTAASASASTSASAPTSAQTKDKPKASAIALLGAYGSDSDSEDE</sequence>
<dbReference type="PANTHER" id="PTHR12111">
    <property type="entry name" value="SPLICING FACTOR YJU2"/>
    <property type="match status" value="1"/>
</dbReference>
<evidence type="ECO:0000256" key="6">
    <source>
        <dbReference type="ARBA" id="ARBA00023187"/>
    </source>
</evidence>
<evidence type="ECO:0000256" key="3">
    <source>
        <dbReference type="ARBA" id="ARBA00022723"/>
    </source>
</evidence>
<dbReference type="OrthoDB" id="674963at2759"/>
<comment type="function">
    <text evidence="8">Part of the spliceosome which catalyzes two sequential transesterification reactions, first the excision of the non-coding intron from pre-mRNA and then the ligation of the coding exons to form the mature mRNA. Plays a role in stabilizing the structure of the spliceosome catalytic core and docking of the branch helix into the active site, producing 5'-exon and lariat intron-3'-intermediates.</text>
</comment>
<keyword evidence="7 8" id="KW-0539">Nucleus</keyword>
<keyword evidence="4 8" id="KW-0747">Spliceosome</keyword>
<dbReference type="GO" id="GO:0071006">
    <property type="term" value="C:U2-type catalytic step 1 spliceosome"/>
    <property type="evidence" value="ECO:0007669"/>
    <property type="project" value="UniProtKB-UniRule"/>
</dbReference>
<feature type="compositionally biased region" description="Low complexity" evidence="9">
    <location>
        <begin position="283"/>
        <end position="310"/>
    </location>
</feature>
<comment type="similarity">
    <text evidence="8">Belongs to the CWC16 family. YJU2 subfamily.</text>
</comment>
<evidence type="ECO:0000256" key="9">
    <source>
        <dbReference type="SAM" id="MobiDB-lite"/>
    </source>
</evidence>
<feature type="region of interest" description="Disordered" evidence="9">
    <location>
        <begin position="106"/>
        <end position="146"/>
    </location>
</feature>
<dbReference type="InterPro" id="IPR043701">
    <property type="entry name" value="Yju2"/>
</dbReference>
<dbReference type="InterPro" id="IPR007590">
    <property type="entry name" value="Saf4/Yju2"/>
</dbReference>
<evidence type="ECO:0000256" key="7">
    <source>
        <dbReference type="ARBA" id="ARBA00023242"/>
    </source>
</evidence>
<feature type="binding site" evidence="8">
    <location>
        <position position="46"/>
    </location>
    <ligand>
        <name>Zn(2+)</name>
        <dbReference type="ChEBI" id="CHEBI:29105"/>
    </ligand>
</feature>
<comment type="subunit">
    <text evidence="8">Component of the spliceosome. Present in the activated B complex, the catalytically activated B* complex which catalyzes the branching, the catalytic step 1 C complex catalyzing the exon ligation, and the postcatalytic P complex containing the ligated exons (mRNA) and the excised lariat intron.</text>
</comment>
<dbReference type="Proteomes" id="UP000807716">
    <property type="component" value="Unassembled WGS sequence"/>
</dbReference>
<evidence type="ECO:0000256" key="1">
    <source>
        <dbReference type="ARBA" id="ARBA00004123"/>
    </source>
</evidence>
<organism evidence="10 11">
    <name type="scientific">Actinomortierella ambigua</name>
    <dbReference type="NCBI Taxonomy" id="1343610"/>
    <lineage>
        <taxon>Eukaryota</taxon>
        <taxon>Fungi</taxon>
        <taxon>Fungi incertae sedis</taxon>
        <taxon>Mucoromycota</taxon>
        <taxon>Mortierellomycotina</taxon>
        <taxon>Mortierellomycetes</taxon>
        <taxon>Mortierellales</taxon>
        <taxon>Mortierellaceae</taxon>
        <taxon>Actinomortierella</taxon>
    </lineage>
</organism>